<evidence type="ECO:0000313" key="2">
    <source>
        <dbReference type="Proteomes" id="UP000326950"/>
    </source>
</evidence>
<dbReference type="AlphaFoldDB" id="A0A5N6UND7"/>
<sequence length="68" mass="7756">MARSVLWDCLYCGVSNGDVWVSSVRTPGYLSPFLHSICANAPCLVYRITGEYFLRPLVRNRFTREGLQ</sequence>
<dbReference type="EMBL" id="ML738663">
    <property type="protein sequence ID" value="KAE8160066.1"/>
    <property type="molecule type" value="Genomic_DNA"/>
</dbReference>
<keyword evidence="2" id="KW-1185">Reference proteome</keyword>
<proteinExistence type="predicted"/>
<accession>A0A5N6UND7</accession>
<reference evidence="1 2" key="1">
    <citation type="submission" date="2019-04" db="EMBL/GenBank/DDBJ databases">
        <title>Friends and foes A comparative genomics study of 23 Aspergillus species from section Flavi.</title>
        <authorList>
            <consortium name="DOE Joint Genome Institute"/>
            <person name="Kjaerbolling I."/>
            <person name="Vesth T."/>
            <person name="Frisvad J.C."/>
            <person name="Nybo J.L."/>
            <person name="Theobald S."/>
            <person name="Kildgaard S."/>
            <person name="Isbrandt T."/>
            <person name="Kuo A."/>
            <person name="Sato A."/>
            <person name="Lyhne E.K."/>
            <person name="Kogle M.E."/>
            <person name="Wiebenga A."/>
            <person name="Kun R.S."/>
            <person name="Lubbers R.J."/>
            <person name="Makela M.R."/>
            <person name="Barry K."/>
            <person name="Chovatia M."/>
            <person name="Clum A."/>
            <person name="Daum C."/>
            <person name="Haridas S."/>
            <person name="He G."/>
            <person name="LaButti K."/>
            <person name="Lipzen A."/>
            <person name="Mondo S."/>
            <person name="Riley R."/>
            <person name="Salamov A."/>
            <person name="Simmons B.A."/>
            <person name="Magnuson J.K."/>
            <person name="Henrissat B."/>
            <person name="Mortensen U.H."/>
            <person name="Larsen T.O."/>
            <person name="Devries R.P."/>
            <person name="Grigoriev I.V."/>
            <person name="Machida M."/>
            <person name="Baker S.E."/>
            <person name="Andersen M.R."/>
        </authorList>
    </citation>
    <scope>NUCLEOTIDE SEQUENCE [LARGE SCALE GENOMIC DNA]</scope>
    <source>
        <strain evidence="1 2">CBS 117626</strain>
    </source>
</reference>
<organism evidence="1 2">
    <name type="scientific">Aspergillus tamarii</name>
    <dbReference type="NCBI Taxonomy" id="41984"/>
    <lineage>
        <taxon>Eukaryota</taxon>
        <taxon>Fungi</taxon>
        <taxon>Dikarya</taxon>
        <taxon>Ascomycota</taxon>
        <taxon>Pezizomycotina</taxon>
        <taxon>Eurotiomycetes</taxon>
        <taxon>Eurotiomycetidae</taxon>
        <taxon>Eurotiales</taxon>
        <taxon>Aspergillaceae</taxon>
        <taxon>Aspergillus</taxon>
        <taxon>Aspergillus subgen. Circumdati</taxon>
    </lineage>
</organism>
<name>A0A5N6UND7_ASPTM</name>
<gene>
    <name evidence="1" type="ORF">BDV40DRAFT_271419</name>
</gene>
<evidence type="ECO:0000313" key="1">
    <source>
        <dbReference type="EMBL" id="KAE8160066.1"/>
    </source>
</evidence>
<protein>
    <submittedName>
        <fullName evidence="1">Uncharacterized protein</fullName>
    </submittedName>
</protein>
<dbReference type="Proteomes" id="UP000326950">
    <property type="component" value="Unassembled WGS sequence"/>
</dbReference>